<dbReference type="InterPro" id="IPR012310">
    <property type="entry name" value="DNA_ligase_ATP-dep_cent"/>
</dbReference>
<dbReference type="GO" id="GO:0005739">
    <property type="term" value="C:mitochondrion"/>
    <property type="evidence" value="ECO:0007669"/>
    <property type="project" value="TreeGrafter"/>
</dbReference>
<comment type="similarity">
    <text evidence="1">Belongs to the ATP-dependent DNA ligase family.</text>
</comment>
<keyword evidence="4" id="KW-0067">ATP-binding</keyword>
<feature type="compositionally biased region" description="Polar residues" evidence="5">
    <location>
        <begin position="724"/>
        <end position="748"/>
    </location>
</feature>
<protein>
    <recommendedName>
        <fullName evidence="6">ATP-dependent DNA ligase family profile domain-containing protein</fullName>
    </recommendedName>
</protein>
<proteinExistence type="inferred from homology"/>
<dbReference type="SUPFAM" id="SSF56091">
    <property type="entry name" value="DNA ligase/mRNA capping enzyme, catalytic domain"/>
    <property type="match status" value="1"/>
</dbReference>
<feature type="domain" description="ATP-dependent DNA ligase family profile" evidence="6">
    <location>
        <begin position="395"/>
        <end position="540"/>
    </location>
</feature>
<dbReference type="InterPro" id="IPR036599">
    <property type="entry name" value="DNA_ligase_N_sf"/>
</dbReference>
<dbReference type="Pfam" id="PF04675">
    <property type="entry name" value="DNA_ligase_A_N"/>
    <property type="match status" value="1"/>
</dbReference>
<dbReference type="GO" id="GO:0006310">
    <property type="term" value="P:DNA recombination"/>
    <property type="evidence" value="ECO:0007669"/>
    <property type="project" value="InterPro"/>
</dbReference>
<gene>
    <name evidence="7" type="ORF">GRF29_213g294556</name>
</gene>
<dbReference type="PANTHER" id="PTHR45674">
    <property type="entry name" value="DNA LIGASE 1/3 FAMILY MEMBER"/>
    <property type="match status" value="1"/>
</dbReference>
<feature type="compositionally biased region" description="Low complexity" evidence="5">
    <location>
        <begin position="693"/>
        <end position="710"/>
    </location>
</feature>
<comment type="caution">
    <text evidence="7">The sequence shown here is derived from an EMBL/GenBank/DDBJ whole genome shotgun (WGS) entry which is preliminary data.</text>
</comment>
<evidence type="ECO:0000256" key="3">
    <source>
        <dbReference type="ARBA" id="ARBA00022741"/>
    </source>
</evidence>
<keyword evidence="2" id="KW-0436">Ligase</keyword>
<dbReference type="PANTHER" id="PTHR45674:SF12">
    <property type="entry name" value="ATP DEPENDENT DNA LIGASE DOMAIN-CONTAINING PROTEIN"/>
    <property type="match status" value="1"/>
</dbReference>
<organism evidence="7 8">
    <name type="scientific">Pseudopithomyces chartarum</name>
    <dbReference type="NCBI Taxonomy" id="1892770"/>
    <lineage>
        <taxon>Eukaryota</taxon>
        <taxon>Fungi</taxon>
        <taxon>Dikarya</taxon>
        <taxon>Ascomycota</taxon>
        <taxon>Pezizomycotina</taxon>
        <taxon>Dothideomycetes</taxon>
        <taxon>Pleosporomycetidae</taxon>
        <taxon>Pleosporales</taxon>
        <taxon>Massarineae</taxon>
        <taxon>Didymosphaeriaceae</taxon>
        <taxon>Pseudopithomyces</taxon>
    </lineage>
</organism>
<dbReference type="GO" id="GO:0003677">
    <property type="term" value="F:DNA binding"/>
    <property type="evidence" value="ECO:0007669"/>
    <property type="project" value="InterPro"/>
</dbReference>
<name>A0AAN6RBZ4_9PLEO</name>
<dbReference type="InterPro" id="IPR012340">
    <property type="entry name" value="NA-bd_OB-fold"/>
</dbReference>
<dbReference type="Pfam" id="PF01068">
    <property type="entry name" value="DNA_ligase_A_M"/>
    <property type="match status" value="1"/>
</dbReference>
<sequence>MVLSFGDLCNLLEGSEKISTRKPRHAPKIEQEHIQQHVANWFKKHRECLDKPETPGAAILSAIFPHRRKDRVYGLQPPLLSKKIVKLVNFNHGQATLFGGWKQGTHGDLGRYTELAYKPWDGTFKVHARRAIPMNRIDSLLTQLAARYRFSDPGIQQQRDWDLNTDTEFGYVLKRIESWEVKWFVRLLLREYPTISLDENHVFRQYHFLLPEILRFQNDFDAAFRLLRCELSHFPSLPVLSAQRGLRLEAAQLLKPVVGIKVARPTFYKAWSFKHCFQMVGKGAWAAEVKYDGEYCEIHVDVDKAPNEIKIFSKNGKDATADREPLHASIRDALRLGQSDCRFKRNCILLAEMVLYSDKEQKILPFSKIRKHIKRSGSFLGALQDSLPHAWEHMLVFFDVLVVDDEPVMRQCLQKRRSVLRKLVQSIPGRSLRSQWTLLSFKDEYGIVDLKQAFARSLANRQEGLILKPLGVPYFPLYSEADGYRPGYFIKLKKDYLADMGGQRDLGDFAIIGASFDPQLAPKTDVKPLHWTHFHIGCIINKDAVQRLAAKPNFKLVGCLGLEKQISKSDLKYLNQHGRLQEVLLKNTWSIPAFNIERNKMFIPRMSSAFKVPFVVELLGSGYTKQVNDTIDVPRHPRITKIHQDRTWEDAITIPDLAWHARDVGLLVEKYTAELGKGKLQTETSMLIEGHATTQETTQETTQQTTQRTEASPYSQKSYRQKSAVVQETQESLSQGSTANSSCPQNAPATPPVTLHVRESSPLKSGVFAPKSSIFPTSSTSGARRSGLDEIISPPAKRQRMWTGTRPPSHS</sequence>
<dbReference type="EMBL" id="WVTA01000017">
    <property type="protein sequence ID" value="KAK3200887.1"/>
    <property type="molecule type" value="Genomic_DNA"/>
</dbReference>
<feature type="compositionally biased region" description="Polar residues" evidence="5">
    <location>
        <begin position="774"/>
        <end position="783"/>
    </location>
</feature>
<keyword evidence="8" id="KW-1185">Reference proteome</keyword>
<dbReference type="CDD" id="cd08039">
    <property type="entry name" value="Adenylation_DNA_ligase_Fungal"/>
    <property type="match status" value="1"/>
</dbReference>
<dbReference type="InterPro" id="IPR050191">
    <property type="entry name" value="ATP-dep_DNA_ligase"/>
</dbReference>
<feature type="region of interest" description="Disordered" evidence="5">
    <location>
        <begin position="691"/>
        <end position="811"/>
    </location>
</feature>
<dbReference type="InterPro" id="IPR012308">
    <property type="entry name" value="DNA_ligase_ATP-dep_N"/>
</dbReference>
<dbReference type="GO" id="GO:0006281">
    <property type="term" value="P:DNA repair"/>
    <property type="evidence" value="ECO:0007669"/>
    <property type="project" value="InterPro"/>
</dbReference>
<evidence type="ECO:0000313" key="8">
    <source>
        <dbReference type="Proteomes" id="UP001280581"/>
    </source>
</evidence>
<dbReference type="GO" id="GO:0005524">
    <property type="term" value="F:ATP binding"/>
    <property type="evidence" value="ECO:0007669"/>
    <property type="project" value="UniProtKB-KW"/>
</dbReference>
<dbReference type="GO" id="GO:0005634">
    <property type="term" value="C:nucleus"/>
    <property type="evidence" value="ECO:0007669"/>
    <property type="project" value="TreeGrafter"/>
</dbReference>
<evidence type="ECO:0000313" key="7">
    <source>
        <dbReference type="EMBL" id="KAK3200887.1"/>
    </source>
</evidence>
<keyword evidence="3" id="KW-0547">Nucleotide-binding</keyword>
<dbReference type="Proteomes" id="UP001280581">
    <property type="component" value="Unassembled WGS sequence"/>
</dbReference>
<dbReference type="Gene3D" id="1.10.3260.10">
    <property type="entry name" value="DNA ligase, ATP-dependent, N-terminal domain"/>
    <property type="match status" value="1"/>
</dbReference>
<evidence type="ECO:0000259" key="6">
    <source>
        <dbReference type="PROSITE" id="PS50160"/>
    </source>
</evidence>
<dbReference type="GO" id="GO:1903461">
    <property type="term" value="P:Okazaki fragment processing involved in mitotic DNA replication"/>
    <property type="evidence" value="ECO:0007669"/>
    <property type="project" value="TreeGrafter"/>
</dbReference>
<dbReference type="Gene3D" id="2.40.50.140">
    <property type="entry name" value="Nucleic acid-binding proteins"/>
    <property type="match status" value="1"/>
</dbReference>
<evidence type="ECO:0000256" key="5">
    <source>
        <dbReference type="SAM" id="MobiDB-lite"/>
    </source>
</evidence>
<evidence type="ECO:0000256" key="4">
    <source>
        <dbReference type="ARBA" id="ARBA00022840"/>
    </source>
</evidence>
<accession>A0AAN6RBZ4</accession>
<dbReference type="GO" id="GO:0003910">
    <property type="term" value="F:DNA ligase (ATP) activity"/>
    <property type="evidence" value="ECO:0007669"/>
    <property type="project" value="InterPro"/>
</dbReference>
<evidence type="ECO:0000256" key="1">
    <source>
        <dbReference type="ARBA" id="ARBA00007572"/>
    </source>
</evidence>
<evidence type="ECO:0000256" key="2">
    <source>
        <dbReference type="ARBA" id="ARBA00022598"/>
    </source>
</evidence>
<dbReference type="AlphaFoldDB" id="A0AAN6RBZ4"/>
<dbReference type="PROSITE" id="PS50160">
    <property type="entry name" value="DNA_LIGASE_A3"/>
    <property type="match status" value="1"/>
</dbReference>
<dbReference type="Gene3D" id="3.30.470.30">
    <property type="entry name" value="DNA ligase/mRNA capping enzyme"/>
    <property type="match status" value="1"/>
</dbReference>
<reference evidence="7 8" key="1">
    <citation type="submission" date="2021-02" db="EMBL/GenBank/DDBJ databases">
        <title>Genome assembly of Pseudopithomyces chartarum.</title>
        <authorList>
            <person name="Jauregui R."/>
            <person name="Singh J."/>
            <person name="Voisey C."/>
        </authorList>
    </citation>
    <scope>NUCLEOTIDE SEQUENCE [LARGE SCALE GENOMIC DNA]</scope>
    <source>
        <strain evidence="7 8">AGR01</strain>
    </source>
</reference>